<reference evidence="2" key="1">
    <citation type="submission" date="2016-10" db="EMBL/GenBank/DDBJ databases">
        <authorList>
            <person name="Varghese N."/>
            <person name="Submissions S."/>
        </authorList>
    </citation>
    <scope>NUCLEOTIDE SEQUENCE [LARGE SCALE GENOMIC DNA]</scope>
    <source>
        <strain evidence="2">DSM 1565</strain>
    </source>
</reference>
<proteinExistence type="predicted"/>
<keyword evidence="2" id="KW-1185">Reference proteome</keyword>
<protein>
    <submittedName>
        <fullName evidence="1">Uncharacterized protein</fullName>
    </submittedName>
</protein>
<dbReference type="EMBL" id="FPCH01000001">
    <property type="protein sequence ID" value="SFV26925.1"/>
    <property type="molecule type" value="Genomic_DNA"/>
</dbReference>
<evidence type="ECO:0000313" key="2">
    <source>
        <dbReference type="Proteomes" id="UP000199423"/>
    </source>
</evidence>
<name>A0A1I7MX19_9HYPH</name>
<dbReference type="Proteomes" id="UP000199423">
    <property type="component" value="Unassembled WGS sequence"/>
</dbReference>
<organism evidence="1 2">
    <name type="scientific">Hyphomicrobium facile</name>
    <dbReference type="NCBI Taxonomy" id="51670"/>
    <lineage>
        <taxon>Bacteria</taxon>
        <taxon>Pseudomonadati</taxon>
        <taxon>Pseudomonadota</taxon>
        <taxon>Alphaproteobacteria</taxon>
        <taxon>Hyphomicrobiales</taxon>
        <taxon>Hyphomicrobiaceae</taxon>
        <taxon>Hyphomicrobium</taxon>
    </lineage>
</organism>
<gene>
    <name evidence="1" type="ORF">SAMN04488557_0633</name>
</gene>
<accession>A0A1I7MX19</accession>
<sequence length="50" mass="5525">MALQEEDQKPVLELKIGFTGAHLWAAVHDAVHAINQRKTNCISIAKEAVE</sequence>
<dbReference type="AlphaFoldDB" id="A0A1I7MX19"/>
<evidence type="ECO:0000313" key="1">
    <source>
        <dbReference type="EMBL" id="SFV26925.1"/>
    </source>
</evidence>